<feature type="transmembrane region" description="Helical" evidence="1">
    <location>
        <begin position="147"/>
        <end position="165"/>
    </location>
</feature>
<keyword evidence="3" id="KW-1185">Reference proteome</keyword>
<sequence length="245" mass="28180">MANSRPLPTHPVFVILLACAIYGACVVFLYHLPRKEVPVRESIRVDGTVINVIHESRSVRNSHPDSVLAIHGTDGKQYKVLVPAGVDMMFREWEKTSVGDQVSIAYEPPQRHNALPELLAMRTDRFYIDREMLRDRVRAEDQFKYDLGRIALAISLPWMGIWGWLRHRRNKLERGQPQAQSDRRDEAPPAQIPIQAEIKRTKIYRYILAAIILPLNLYGLWTMNANTLPITAICLVLFMRTMKKG</sequence>
<dbReference type="PROSITE" id="PS51257">
    <property type="entry name" value="PROKAR_LIPOPROTEIN"/>
    <property type="match status" value="1"/>
</dbReference>
<feature type="transmembrane region" description="Helical" evidence="1">
    <location>
        <begin position="227"/>
        <end position="242"/>
    </location>
</feature>
<dbReference type="Proteomes" id="UP000325161">
    <property type="component" value="Chromosome"/>
</dbReference>
<feature type="transmembrane region" description="Helical" evidence="1">
    <location>
        <begin position="12"/>
        <end position="32"/>
    </location>
</feature>
<gene>
    <name evidence="2" type="ORF">FXN63_23640</name>
</gene>
<protein>
    <recommendedName>
        <fullName evidence="4">DUF3592 domain-containing protein</fullName>
    </recommendedName>
</protein>
<keyword evidence="1" id="KW-1133">Transmembrane helix</keyword>
<evidence type="ECO:0008006" key="4">
    <source>
        <dbReference type="Google" id="ProtNLM"/>
    </source>
</evidence>
<name>A0A5C0B2L9_9BURK</name>
<reference evidence="2 3" key="1">
    <citation type="submission" date="2019-08" db="EMBL/GenBank/DDBJ databases">
        <title>Amphibian skin-associated Pigmentiphaga: genome sequence and occurrence across geography and hosts.</title>
        <authorList>
            <person name="Bletz M.C."/>
            <person name="Bunk B."/>
            <person name="Sproeer C."/>
            <person name="Biwer P."/>
            <person name="Reiter S."/>
            <person name="Rabemananjara F.C.E."/>
            <person name="Schulz S."/>
            <person name="Overmann J."/>
            <person name="Vences M."/>
        </authorList>
    </citation>
    <scope>NUCLEOTIDE SEQUENCE [LARGE SCALE GENOMIC DNA]</scope>
    <source>
        <strain evidence="2 3">Mada1488</strain>
    </source>
</reference>
<keyword evidence="1" id="KW-0472">Membrane</keyword>
<proteinExistence type="predicted"/>
<dbReference type="RefSeq" id="WP_148817966.1">
    <property type="nucleotide sequence ID" value="NZ_CP043046.1"/>
</dbReference>
<accession>A0A5C0B2L9</accession>
<dbReference type="AlphaFoldDB" id="A0A5C0B2L9"/>
<organism evidence="2 3">
    <name type="scientific">Pigmentiphaga aceris</name>
    <dbReference type="NCBI Taxonomy" id="1940612"/>
    <lineage>
        <taxon>Bacteria</taxon>
        <taxon>Pseudomonadati</taxon>
        <taxon>Pseudomonadota</taxon>
        <taxon>Betaproteobacteria</taxon>
        <taxon>Burkholderiales</taxon>
        <taxon>Alcaligenaceae</taxon>
        <taxon>Pigmentiphaga</taxon>
    </lineage>
</organism>
<dbReference type="EMBL" id="CP043046">
    <property type="protein sequence ID" value="QEI08495.1"/>
    <property type="molecule type" value="Genomic_DNA"/>
</dbReference>
<dbReference type="KEGG" id="pacr:FXN63_23640"/>
<evidence type="ECO:0000256" key="1">
    <source>
        <dbReference type="SAM" id="Phobius"/>
    </source>
</evidence>
<evidence type="ECO:0000313" key="3">
    <source>
        <dbReference type="Proteomes" id="UP000325161"/>
    </source>
</evidence>
<evidence type="ECO:0000313" key="2">
    <source>
        <dbReference type="EMBL" id="QEI08495.1"/>
    </source>
</evidence>
<keyword evidence="1" id="KW-0812">Transmembrane</keyword>